<reference evidence="3" key="1">
    <citation type="submission" date="2022-11" db="UniProtKB">
        <authorList>
            <consortium name="WormBaseParasite"/>
        </authorList>
    </citation>
    <scope>IDENTIFICATION</scope>
</reference>
<accession>A0A915EB16</accession>
<dbReference type="WBParaSite" id="jg3952">
    <property type="protein sequence ID" value="jg3952"/>
    <property type="gene ID" value="jg3952"/>
</dbReference>
<dbReference type="AlphaFoldDB" id="A0A915EB16"/>
<dbReference type="Proteomes" id="UP000887574">
    <property type="component" value="Unplaced"/>
</dbReference>
<keyword evidence="2" id="KW-1185">Reference proteome</keyword>
<sequence>MHIKKRQDSSACLNEPKQVDSEQRSSQQQHHNIFRYQCPLGCFCVPDVVDLELLSINCRWDGLEARPFNDSFREMLPKP</sequence>
<protein>
    <submittedName>
        <fullName evidence="3">Uncharacterized protein</fullName>
    </submittedName>
</protein>
<organism evidence="2 3">
    <name type="scientific">Ditylenchus dipsaci</name>
    <dbReference type="NCBI Taxonomy" id="166011"/>
    <lineage>
        <taxon>Eukaryota</taxon>
        <taxon>Metazoa</taxon>
        <taxon>Ecdysozoa</taxon>
        <taxon>Nematoda</taxon>
        <taxon>Chromadorea</taxon>
        <taxon>Rhabditida</taxon>
        <taxon>Tylenchina</taxon>
        <taxon>Tylenchomorpha</taxon>
        <taxon>Sphaerularioidea</taxon>
        <taxon>Anguinidae</taxon>
        <taxon>Anguininae</taxon>
        <taxon>Ditylenchus</taxon>
    </lineage>
</organism>
<feature type="region of interest" description="Disordered" evidence="1">
    <location>
        <begin position="1"/>
        <end position="26"/>
    </location>
</feature>
<evidence type="ECO:0000313" key="3">
    <source>
        <dbReference type="WBParaSite" id="jg3952"/>
    </source>
</evidence>
<evidence type="ECO:0000313" key="2">
    <source>
        <dbReference type="Proteomes" id="UP000887574"/>
    </source>
</evidence>
<evidence type="ECO:0000256" key="1">
    <source>
        <dbReference type="SAM" id="MobiDB-lite"/>
    </source>
</evidence>
<name>A0A915EB16_9BILA</name>
<proteinExistence type="predicted"/>